<protein>
    <submittedName>
        <fullName evidence="2">Putative polysaccharide biosynthesis protein, WlaX</fullName>
    </submittedName>
</protein>
<dbReference type="Pfam" id="PF10108">
    <property type="entry name" value="DNA_pol_B_exo2"/>
    <property type="match status" value="1"/>
</dbReference>
<dbReference type="SUPFAM" id="SSF53098">
    <property type="entry name" value="Ribonuclease H-like"/>
    <property type="match status" value="1"/>
</dbReference>
<dbReference type="eggNOG" id="COG3298">
    <property type="taxonomic scope" value="Bacteria"/>
</dbReference>
<dbReference type="GO" id="GO:0003676">
    <property type="term" value="F:nucleic acid binding"/>
    <property type="evidence" value="ECO:0007669"/>
    <property type="project" value="InterPro"/>
</dbReference>
<dbReference type="KEGG" id="hms:HMU14080"/>
<name>D3UJI5_HELM1</name>
<dbReference type="STRING" id="679897.HMU14080"/>
<organism evidence="2 3">
    <name type="scientific">Helicobacter mustelae (strain ATCC 43772 / CCUG 25715 / CIP 103759 / LMG 18044 / NCTC 12198 / R85-136P)</name>
    <name type="common">Campylobacter mustelae</name>
    <dbReference type="NCBI Taxonomy" id="679897"/>
    <lineage>
        <taxon>Bacteria</taxon>
        <taxon>Pseudomonadati</taxon>
        <taxon>Campylobacterota</taxon>
        <taxon>Epsilonproteobacteria</taxon>
        <taxon>Campylobacterales</taxon>
        <taxon>Helicobacteraceae</taxon>
        <taxon>Helicobacter</taxon>
    </lineage>
</organism>
<dbReference type="EMBL" id="FN555004">
    <property type="protein sequence ID" value="CBG40661.1"/>
    <property type="molecule type" value="Genomic_DNA"/>
</dbReference>
<evidence type="ECO:0000259" key="1">
    <source>
        <dbReference type="Pfam" id="PF10108"/>
    </source>
</evidence>
<evidence type="ECO:0000313" key="3">
    <source>
        <dbReference type="Proteomes" id="UP000001522"/>
    </source>
</evidence>
<sequence length="280" mass="32732">MLVAFSCYNASMICVLDIETIPDVDILRRMYPDAALLSDLDLCAHAFFLQKEKTGSEFLPLHLHKIICISSVLADEYGYFIKVGNFGKGEGEENLLTEFLSFMDKKNPKLVSFNGRNFDIPAILLRSMRYNLSAIAYYETENPKHNKNKWENYRQRYSERFHVDLFDTLGNFGNVRGLQLDKICMMLDLPGKYDISGDMVHHIYYDPTLDEEEKMEQIQTYCQSDVLNTYWVYLKYELLRGAMSKEDYFSILLDFRSKIPQDRSYSSHFLQALDRELARA</sequence>
<dbReference type="Gene3D" id="3.30.420.10">
    <property type="entry name" value="Ribonuclease H-like superfamily/Ribonuclease H"/>
    <property type="match status" value="1"/>
</dbReference>
<dbReference type="InterPro" id="IPR012337">
    <property type="entry name" value="RNaseH-like_sf"/>
</dbReference>
<dbReference type="InterPro" id="IPR036397">
    <property type="entry name" value="RNaseH_sf"/>
</dbReference>
<accession>D3UJI5</accession>
<dbReference type="AlphaFoldDB" id="D3UJI5"/>
<keyword evidence="3" id="KW-1185">Reference proteome</keyword>
<dbReference type="HOGENOM" id="CLU_069554_0_0_7"/>
<gene>
    <name evidence="2" type="primary">wlaX</name>
    <name evidence="2" type="ordered locus">HMU14080</name>
</gene>
<dbReference type="CDD" id="cd05782">
    <property type="entry name" value="DNA_polB_like1_exo"/>
    <property type="match status" value="1"/>
</dbReference>
<reference evidence="2 3" key="1">
    <citation type="journal article" date="2010" name="BMC Genomics">
        <title>Comparative genomics and proteomics of Helicobacter mustelae, an ulcerogenic and carcinogenic gastric pathogen.</title>
        <authorList>
            <person name="O'Toole P.W."/>
            <person name="Snelling W.J."/>
            <person name="Canchaya C."/>
            <person name="Forde B.M."/>
            <person name="Hardie K.R."/>
            <person name="Josenhans C."/>
            <person name="Graham R.L.J."/>
            <person name="McMullan G."/>
            <person name="Parkhill J."/>
            <person name="Belda E."/>
            <person name="Bentley S.D."/>
        </authorList>
    </citation>
    <scope>NUCLEOTIDE SEQUENCE [LARGE SCALE GENOMIC DNA]</scope>
    <source>
        <strain evidence="3">ATCC 43772 / LMG 18044 / NCTC 12198 / 12198</strain>
    </source>
</reference>
<dbReference type="Proteomes" id="UP000001522">
    <property type="component" value="Chromosome"/>
</dbReference>
<dbReference type="InterPro" id="IPR019288">
    <property type="entry name" value="3'-5'_exonuclease_PolB-like"/>
</dbReference>
<evidence type="ECO:0000313" key="2">
    <source>
        <dbReference type="EMBL" id="CBG40661.1"/>
    </source>
</evidence>
<feature type="domain" description="Predicted 3'-5' exonuclease PolB-like" evidence="1">
    <location>
        <begin position="56"/>
        <end position="272"/>
    </location>
</feature>
<proteinExistence type="predicted"/>